<dbReference type="eggNOG" id="COG1741">
    <property type="taxonomic scope" value="Bacteria"/>
</dbReference>
<dbReference type="RefSeq" id="WP_043749084.1">
    <property type="nucleotide sequence ID" value="NZ_AQQX01000004.1"/>
</dbReference>
<evidence type="ECO:0000256" key="1">
    <source>
        <dbReference type="ARBA" id="ARBA00008416"/>
    </source>
</evidence>
<dbReference type="CDD" id="cd02909">
    <property type="entry name" value="cupin_pirin_N"/>
    <property type="match status" value="1"/>
</dbReference>
<dbReference type="Pfam" id="PF05726">
    <property type="entry name" value="Pirin_C"/>
    <property type="match status" value="1"/>
</dbReference>
<feature type="binding site" evidence="2">
    <location>
        <position position="103"/>
    </location>
    <ligand>
        <name>Fe cation</name>
        <dbReference type="ChEBI" id="CHEBI:24875"/>
    </ligand>
</feature>
<dbReference type="InterPro" id="IPR003829">
    <property type="entry name" value="Pirin_N_dom"/>
</dbReference>
<sequence length="303" mass="33398">MSIRPTLETRAAMETLEGAGVKLHRAFGFHKPSELDPFLLFDDFRNDSPEDFQKGFPWHPHRGIETITYVLSGSVEHADSLGNQGKLGAGDVQWMTAGSGILHQEMPQGNMSGQMHGFQLWANLPRDLKMTTPRYQDVEAKEIPEIIDDDGTAVRVVVGEFWGKRGPVDGIAADPQYLDIWIPPGVKKTLPVDTYRRAFAYIFEGSAAFADASAPTGVLLEKEVGGEEVNIRDMSGNRTLVRFGTGDEITVQAGEEGVRFLLISGAPIQEPVAWHGPIVMNTGEELQQAFRELRNGTFIKPAH</sequence>
<evidence type="ECO:0000313" key="6">
    <source>
        <dbReference type="EMBL" id="KGM48379.1"/>
    </source>
</evidence>
<feature type="domain" description="Pirin C-terminal" evidence="5">
    <location>
        <begin position="177"/>
        <end position="298"/>
    </location>
</feature>
<dbReference type="EMBL" id="AQQX01000004">
    <property type="protein sequence ID" value="KGM48379.1"/>
    <property type="molecule type" value="Genomic_DNA"/>
</dbReference>
<dbReference type="InterPro" id="IPR008778">
    <property type="entry name" value="Pirin_C_dom"/>
</dbReference>
<comment type="caution">
    <text evidence="6">The sequence shown here is derived from an EMBL/GenBank/DDBJ whole genome shotgun (WGS) entry which is preliminary data.</text>
</comment>
<organism evidence="6 7">
    <name type="scientific">Pseudooceanicola atlanticus</name>
    <dbReference type="NCBI Taxonomy" id="1461694"/>
    <lineage>
        <taxon>Bacteria</taxon>
        <taxon>Pseudomonadati</taxon>
        <taxon>Pseudomonadota</taxon>
        <taxon>Alphaproteobacteria</taxon>
        <taxon>Rhodobacterales</taxon>
        <taxon>Paracoccaceae</taxon>
        <taxon>Pseudooceanicola</taxon>
    </lineage>
</organism>
<dbReference type="AlphaFoldDB" id="A0A0A0EDC3"/>
<feature type="binding site" evidence="2">
    <location>
        <position position="59"/>
    </location>
    <ligand>
        <name>Fe cation</name>
        <dbReference type="ChEBI" id="CHEBI:24875"/>
    </ligand>
</feature>
<dbReference type="Pfam" id="PF02678">
    <property type="entry name" value="Pirin"/>
    <property type="match status" value="1"/>
</dbReference>
<dbReference type="PIRSF" id="PIRSF006232">
    <property type="entry name" value="Pirin"/>
    <property type="match status" value="1"/>
</dbReference>
<evidence type="ECO:0000256" key="3">
    <source>
        <dbReference type="RuleBase" id="RU003457"/>
    </source>
</evidence>
<dbReference type="InterPro" id="IPR012093">
    <property type="entry name" value="Pirin"/>
</dbReference>
<comment type="cofactor">
    <cofactor evidence="2">
        <name>Fe cation</name>
        <dbReference type="ChEBI" id="CHEBI:24875"/>
    </cofactor>
    <text evidence="2">Binds 1 Fe cation per subunit.</text>
</comment>
<dbReference type="Proteomes" id="UP000030004">
    <property type="component" value="Unassembled WGS sequence"/>
</dbReference>
<keyword evidence="2" id="KW-0479">Metal-binding</keyword>
<dbReference type="InterPro" id="IPR011051">
    <property type="entry name" value="RmlC_Cupin_sf"/>
</dbReference>
<dbReference type="SUPFAM" id="SSF51182">
    <property type="entry name" value="RmlC-like cupins"/>
    <property type="match status" value="1"/>
</dbReference>
<dbReference type="CDD" id="cd02247">
    <property type="entry name" value="cupin_pirin_C"/>
    <property type="match status" value="1"/>
</dbReference>
<gene>
    <name evidence="6" type="ORF">ATO9_12080</name>
</gene>
<name>A0A0A0EDC3_9RHOB</name>
<evidence type="ECO:0000259" key="5">
    <source>
        <dbReference type="Pfam" id="PF05726"/>
    </source>
</evidence>
<feature type="binding site" evidence="2">
    <location>
        <position position="105"/>
    </location>
    <ligand>
        <name>Fe cation</name>
        <dbReference type="ChEBI" id="CHEBI:24875"/>
    </ligand>
</feature>
<dbReference type="PANTHER" id="PTHR13903:SF8">
    <property type="entry name" value="PIRIN"/>
    <property type="match status" value="1"/>
</dbReference>
<proteinExistence type="inferred from homology"/>
<dbReference type="InterPro" id="IPR014710">
    <property type="entry name" value="RmlC-like_jellyroll"/>
</dbReference>
<dbReference type="GO" id="GO:0046872">
    <property type="term" value="F:metal ion binding"/>
    <property type="evidence" value="ECO:0007669"/>
    <property type="project" value="UniProtKB-KW"/>
</dbReference>
<comment type="similarity">
    <text evidence="1 3">Belongs to the pirin family.</text>
</comment>
<dbReference type="STRING" id="1461694.ATO9_12080"/>
<dbReference type="OrthoDB" id="9780903at2"/>
<evidence type="ECO:0000313" key="7">
    <source>
        <dbReference type="Proteomes" id="UP000030004"/>
    </source>
</evidence>
<feature type="domain" description="Pirin N-terminal" evidence="4">
    <location>
        <begin position="21"/>
        <end position="121"/>
    </location>
</feature>
<protein>
    <submittedName>
        <fullName evidence="6">Pirin</fullName>
    </submittedName>
</protein>
<dbReference type="PANTHER" id="PTHR13903">
    <property type="entry name" value="PIRIN-RELATED"/>
    <property type="match status" value="1"/>
</dbReference>
<dbReference type="Gene3D" id="2.60.120.10">
    <property type="entry name" value="Jelly Rolls"/>
    <property type="match status" value="2"/>
</dbReference>
<feature type="binding site" evidence="2">
    <location>
        <position position="61"/>
    </location>
    <ligand>
        <name>Fe cation</name>
        <dbReference type="ChEBI" id="CHEBI:24875"/>
    </ligand>
</feature>
<evidence type="ECO:0000256" key="2">
    <source>
        <dbReference type="PIRSR" id="PIRSR006232-1"/>
    </source>
</evidence>
<evidence type="ECO:0000259" key="4">
    <source>
        <dbReference type="Pfam" id="PF02678"/>
    </source>
</evidence>
<accession>A0A0A0EDC3</accession>
<keyword evidence="2" id="KW-0408">Iron</keyword>
<keyword evidence="7" id="KW-1185">Reference proteome</keyword>
<reference evidence="6 7" key="1">
    <citation type="journal article" date="2015" name="Antonie Van Leeuwenhoek">
        <title>Pseudooceanicola atlanticus gen. nov. sp. nov., isolated from surface seawater of the Atlantic Ocean and reclassification of Oceanicola batsensis, Oceanicola marinus, Oceanicola nitratireducens, Oceanicola nanhaiensis, Oceanicola antarcticus and Oceanicola flagellatus, as Pseudooceanicola batsensis comb. nov., Pseudooceanicola marinus comb. nov., Pseudooceanicola nitratireducens comb. nov., Pseudooceanicola nanhaiensis comb. nov., Pseudooceanicola antarcticus comb. nov., and Pseudooceanicola flagellatus comb. nov.</title>
        <authorList>
            <person name="Lai Q."/>
            <person name="Li G."/>
            <person name="Liu X."/>
            <person name="Du Y."/>
            <person name="Sun F."/>
            <person name="Shao Z."/>
        </authorList>
    </citation>
    <scope>NUCLEOTIDE SEQUENCE [LARGE SCALE GENOMIC DNA]</scope>
    <source>
        <strain evidence="6 7">22II-s11g</strain>
    </source>
</reference>